<proteinExistence type="predicted"/>
<feature type="signal peptide" evidence="1">
    <location>
        <begin position="1"/>
        <end position="26"/>
    </location>
</feature>
<evidence type="ECO:0000256" key="1">
    <source>
        <dbReference type="SAM" id="SignalP"/>
    </source>
</evidence>
<organism evidence="3 4">
    <name type="scientific">Aphanomyces stellatus</name>
    <dbReference type="NCBI Taxonomy" id="120398"/>
    <lineage>
        <taxon>Eukaryota</taxon>
        <taxon>Sar</taxon>
        <taxon>Stramenopiles</taxon>
        <taxon>Oomycota</taxon>
        <taxon>Saprolegniomycetes</taxon>
        <taxon>Saprolegniales</taxon>
        <taxon>Verrucalvaceae</taxon>
        <taxon>Aphanomyces</taxon>
    </lineage>
</organism>
<evidence type="ECO:0000313" key="4">
    <source>
        <dbReference type="Proteomes" id="UP000332933"/>
    </source>
</evidence>
<dbReference type="AlphaFoldDB" id="A0A485K509"/>
<dbReference type="EMBL" id="VJMH01000056">
    <property type="protein sequence ID" value="KAF0719649.1"/>
    <property type="molecule type" value="Genomic_DNA"/>
</dbReference>
<evidence type="ECO:0000313" key="3">
    <source>
        <dbReference type="EMBL" id="VFT78112.1"/>
    </source>
</evidence>
<sequence>MSNKKMPTPAAIATLLAPALMPLICTYQDGIYEDMRPFLVLPPYSDPTNEDLDAIDKVVTPWLGEYGVNRLALLFGCMERVRKSILVWAIFKVRLDVLNWMQGRYDLLACADNLLVMASKSGHLCVLEYLHGIGYDTNAVMATRQAAIYGFVAGVSTLQSQYHIPDAWLDEDTVGGIASGGFLLMLETLQPILAQRPFLFRKAMAAAASKGHLPLAQWLHRQVLEHNLQVIVDQDAVERAAMDGQLNGLQWLLDVWDSVMTASDRMDLLEYGLFWATSHRQKDTALWLAGHVPPSTVTSLFLRNDHEGDILIDFVDPDSDLSDGFLATTVSNWSDSKVQLVFDTFFCLQVGGLVRSSALRECLWQATAHGMVATVQWLADAMELKDVDDVVHSKMFYRPNSALFCGFRKGGVPMLELFNARGIHLTPTDMDRLLYLALCDEPDKSTLPPWLSSNKVGKVGSGPSPAALQWLVVRRGGRADVMGRMLVRHAIGKKNFKQFKTIYNEWLSLVQQNDADRSTIQAKCLTKGRVDMVLYMLACSPSLFVEFAMTASLPAVGSLHAMTARAVSAAELQVVEDDALKQCVVQGRNDIAHLLRQKMRGNGKLEVN</sequence>
<dbReference type="PANTHER" id="PTHR46586">
    <property type="entry name" value="ANKYRIN REPEAT-CONTAINING PROTEIN"/>
    <property type="match status" value="1"/>
</dbReference>
<keyword evidence="4" id="KW-1185">Reference proteome</keyword>
<feature type="chain" id="PRO_5036115875" evidence="1">
    <location>
        <begin position="27"/>
        <end position="608"/>
    </location>
</feature>
<dbReference type="Proteomes" id="UP000332933">
    <property type="component" value="Unassembled WGS sequence"/>
</dbReference>
<dbReference type="PANTHER" id="PTHR46586:SF3">
    <property type="entry name" value="ANKYRIN REPEAT-CONTAINING PROTEIN"/>
    <property type="match status" value="1"/>
</dbReference>
<accession>A0A485K509</accession>
<reference evidence="2" key="2">
    <citation type="submission" date="2019-06" db="EMBL/GenBank/DDBJ databases">
        <title>Genomics analysis of Aphanomyces spp. identifies a new class of oomycete effector associated with host adaptation.</title>
        <authorList>
            <person name="Gaulin E."/>
        </authorList>
    </citation>
    <scope>NUCLEOTIDE SEQUENCE</scope>
    <source>
        <strain evidence="2">CBS 578.67</strain>
    </source>
</reference>
<protein>
    <submittedName>
        <fullName evidence="3">Aste57867_888 protein</fullName>
    </submittedName>
</protein>
<reference evidence="3 4" key="1">
    <citation type="submission" date="2019-03" db="EMBL/GenBank/DDBJ databases">
        <authorList>
            <person name="Gaulin E."/>
            <person name="Dumas B."/>
        </authorList>
    </citation>
    <scope>NUCLEOTIDE SEQUENCE [LARGE SCALE GENOMIC DNA]</scope>
    <source>
        <strain evidence="3">CBS 568.67</strain>
    </source>
</reference>
<gene>
    <name evidence="3" type="primary">Aste57867_888</name>
    <name evidence="2" type="ORF">As57867_000887</name>
    <name evidence="3" type="ORF">ASTE57867_888</name>
</gene>
<dbReference type="SUPFAM" id="SSF48403">
    <property type="entry name" value="Ankyrin repeat"/>
    <property type="match status" value="1"/>
</dbReference>
<dbReference type="EMBL" id="CAADRA010000056">
    <property type="protein sequence ID" value="VFT78112.1"/>
    <property type="molecule type" value="Genomic_DNA"/>
</dbReference>
<keyword evidence="1" id="KW-0732">Signal</keyword>
<dbReference type="InterPro" id="IPR052050">
    <property type="entry name" value="SecEffector_AnkRepeat"/>
</dbReference>
<name>A0A485K509_9STRA</name>
<dbReference type="Gene3D" id="1.25.40.20">
    <property type="entry name" value="Ankyrin repeat-containing domain"/>
    <property type="match status" value="1"/>
</dbReference>
<evidence type="ECO:0000313" key="2">
    <source>
        <dbReference type="EMBL" id="KAF0719649.1"/>
    </source>
</evidence>
<dbReference type="InterPro" id="IPR036770">
    <property type="entry name" value="Ankyrin_rpt-contain_sf"/>
</dbReference>